<name>A0ABP0TIZ1_9BRYO</name>
<evidence type="ECO:0000313" key="2">
    <source>
        <dbReference type="EMBL" id="CAK9197163.1"/>
    </source>
</evidence>
<evidence type="ECO:0000256" key="1">
    <source>
        <dbReference type="SAM" id="MobiDB-lite"/>
    </source>
</evidence>
<gene>
    <name evidence="2" type="ORF">CSSPTR1EN2_LOCUS3837</name>
</gene>
<reference evidence="2" key="1">
    <citation type="submission" date="2024-02" db="EMBL/GenBank/DDBJ databases">
        <authorList>
            <consortium name="ELIXIR-Norway"/>
            <consortium name="Elixir Norway"/>
        </authorList>
    </citation>
    <scope>NUCLEOTIDE SEQUENCE</scope>
</reference>
<keyword evidence="3" id="KW-1185">Reference proteome</keyword>
<feature type="region of interest" description="Disordered" evidence="1">
    <location>
        <begin position="44"/>
        <end position="82"/>
    </location>
</feature>
<dbReference type="Proteomes" id="UP001497512">
    <property type="component" value="Chromosome 11"/>
</dbReference>
<protein>
    <submittedName>
        <fullName evidence="2">Uncharacterized protein</fullName>
    </submittedName>
</protein>
<sequence length="116" mass="12030">MEYYAPAKGAPSSFVGLEGGSVSDSTGVPAVLGSIPYDDWHVKHGVPSPGSTAADTGVEGRRAHRLAPSLSPSPSHSQSCRSTIAALSTDTKFLIIVTFHENRGAGDDDKAFSSSR</sequence>
<organism evidence="2 3">
    <name type="scientific">Sphagnum troendelagicum</name>
    <dbReference type="NCBI Taxonomy" id="128251"/>
    <lineage>
        <taxon>Eukaryota</taxon>
        <taxon>Viridiplantae</taxon>
        <taxon>Streptophyta</taxon>
        <taxon>Embryophyta</taxon>
        <taxon>Bryophyta</taxon>
        <taxon>Sphagnophytina</taxon>
        <taxon>Sphagnopsida</taxon>
        <taxon>Sphagnales</taxon>
        <taxon>Sphagnaceae</taxon>
        <taxon>Sphagnum</taxon>
    </lineage>
</organism>
<dbReference type="EMBL" id="OZ019903">
    <property type="protein sequence ID" value="CAK9197163.1"/>
    <property type="molecule type" value="Genomic_DNA"/>
</dbReference>
<feature type="compositionally biased region" description="Low complexity" evidence="1">
    <location>
        <begin position="68"/>
        <end position="82"/>
    </location>
</feature>
<evidence type="ECO:0000313" key="3">
    <source>
        <dbReference type="Proteomes" id="UP001497512"/>
    </source>
</evidence>
<accession>A0ABP0TIZ1</accession>
<proteinExistence type="predicted"/>